<dbReference type="Proteomes" id="UP000322899">
    <property type="component" value="Unassembled WGS sequence"/>
</dbReference>
<evidence type="ECO:0000313" key="4">
    <source>
        <dbReference type="EMBL" id="KAA0148271.1"/>
    </source>
</evidence>
<dbReference type="EMBL" id="VLTO01000073">
    <property type="protein sequence ID" value="KAA0169121.1"/>
    <property type="molecule type" value="Genomic_DNA"/>
</dbReference>
<dbReference type="PANTHER" id="PTHR23101:SF97">
    <property type="entry name" value="DOMAIN PROTEIN, PUTATIVE (AFU_ORTHOLOGUE AFUA_2G10890)-RELATED"/>
    <property type="match status" value="1"/>
</dbReference>
<dbReference type="Proteomes" id="UP000325113">
    <property type="component" value="Unassembled WGS sequence"/>
</dbReference>
<comment type="caution">
    <text evidence="3">The sequence shown here is derived from an EMBL/GenBank/DDBJ whole genome shotgun (WGS) entry which is preliminary data.</text>
</comment>
<dbReference type="SUPFAM" id="SSF109993">
    <property type="entry name" value="VPS9 domain"/>
    <property type="match status" value="1"/>
</dbReference>
<evidence type="ECO:0000313" key="7">
    <source>
        <dbReference type="Proteomes" id="UP000323011"/>
    </source>
</evidence>
<name>A0A5A8BZ45_CAFRO</name>
<dbReference type="EMBL" id="VLTN01000055">
    <property type="protein sequence ID" value="KAA0148271.1"/>
    <property type="molecule type" value="Genomic_DNA"/>
</dbReference>
<organism evidence="3 8">
    <name type="scientific">Cafeteria roenbergensis</name>
    <name type="common">Marine flagellate</name>
    <dbReference type="NCBI Taxonomy" id="33653"/>
    <lineage>
        <taxon>Eukaryota</taxon>
        <taxon>Sar</taxon>
        <taxon>Stramenopiles</taxon>
        <taxon>Bigyra</taxon>
        <taxon>Opalozoa</taxon>
        <taxon>Bicosoecida</taxon>
        <taxon>Cafeteriaceae</taxon>
        <taxon>Cafeteria</taxon>
    </lineage>
</organism>
<keyword evidence="7" id="KW-1185">Reference proteome</keyword>
<evidence type="ECO:0000313" key="5">
    <source>
        <dbReference type="EMBL" id="KAA0169121.1"/>
    </source>
</evidence>
<dbReference type="OrthoDB" id="300289at2759"/>
<dbReference type="GO" id="GO:0031267">
    <property type="term" value="F:small GTPase binding"/>
    <property type="evidence" value="ECO:0007669"/>
    <property type="project" value="TreeGrafter"/>
</dbReference>
<feature type="domain" description="VPS9" evidence="1">
    <location>
        <begin position="67"/>
        <end position="237"/>
    </location>
</feature>
<dbReference type="InterPro" id="IPR003123">
    <property type="entry name" value="VPS9"/>
</dbReference>
<evidence type="ECO:0000313" key="3">
    <source>
        <dbReference type="EMBL" id="KAA0146072.1"/>
    </source>
</evidence>
<dbReference type="EMBL" id="VLTL01000325">
    <property type="protein sequence ID" value="KAA0146072.1"/>
    <property type="molecule type" value="Genomic_DNA"/>
</dbReference>
<dbReference type="GO" id="GO:0005829">
    <property type="term" value="C:cytosol"/>
    <property type="evidence" value="ECO:0007669"/>
    <property type="project" value="TreeGrafter"/>
</dbReference>
<evidence type="ECO:0000313" key="8">
    <source>
        <dbReference type="Proteomes" id="UP000324907"/>
    </source>
</evidence>
<evidence type="ECO:0000259" key="1">
    <source>
        <dbReference type="PROSITE" id="PS51205"/>
    </source>
</evidence>
<dbReference type="PROSITE" id="PS51205">
    <property type="entry name" value="VPS9"/>
    <property type="match status" value="1"/>
</dbReference>
<gene>
    <name evidence="5" type="ORF">FNF27_07073</name>
    <name evidence="3" type="ORF">FNF28_07738</name>
    <name evidence="4" type="ORF">FNF29_06807</name>
    <name evidence="2" type="ORF">FNF31_07994</name>
</gene>
<dbReference type="GO" id="GO:0005085">
    <property type="term" value="F:guanyl-nucleotide exchange factor activity"/>
    <property type="evidence" value="ECO:0007669"/>
    <property type="project" value="InterPro"/>
</dbReference>
<reference evidence="6 7" key="1">
    <citation type="submission" date="2019-07" db="EMBL/GenBank/DDBJ databases">
        <title>Genomes of Cafeteria roenbergensis.</title>
        <authorList>
            <person name="Fischer M.G."/>
            <person name="Hackl T."/>
            <person name="Roman M."/>
        </authorList>
    </citation>
    <scope>NUCLEOTIDE SEQUENCE [LARGE SCALE GENOMIC DNA]</scope>
    <source>
        <strain evidence="4 7">BVI</strain>
        <strain evidence="2 9">Cflag</strain>
        <strain evidence="5 6">E4-10P</strain>
        <strain evidence="3 8">RCC970-E3</strain>
    </source>
</reference>
<evidence type="ECO:0000313" key="6">
    <source>
        <dbReference type="Proteomes" id="UP000322899"/>
    </source>
</evidence>
<dbReference type="InterPro" id="IPR037191">
    <property type="entry name" value="VPS9_dom_sf"/>
</dbReference>
<dbReference type="GO" id="GO:0030139">
    <property type="term" value="C:endocytic vesicle"/>
    <property type="evidence" value="ECO:0007669"/>
    <property type="project" value="TreeGrafter"/>
</dbReference>
<dbReference type="Proteomes" id="UP000324907">
    <property type="component" value="Unassembled WGS sequence"/>
</dbReference>
<dbReference type="InterPro" id="IPR045046">
    <property type="entry name" value="Vps9-like"/>
</dbReference>
<evidence type="ECO:0000313" key="9">
    <source>
        <dbReference type="Proteomes" id="UP000325113"/>
    </source>
</evidence>
<accession>A0A5A8BZ45</accession>
<dbReference type="Gene3D" id="1.20.1050.80">
    <property type="entry name" value="VPS9 domain"/>
    <property type="match status" value="1"/>
</dbReference>
<sequence length="254" mass="27090">MALRAATDEIEAVLLGDLSAHGVPAVPLARAALGTRSEARSGRRRRGPEVKEASLYARVFATEPHDAMGDDFLAGRAHMLRWATAEDVGVPEGARNPVVVGTAAAELHAMARCRSPAGKVAHLDRAVDILARAVSLARRAAAAAKAEADARARGEQAELLALGPAQPDPSQDASADDVVPALSLAFLRSGLEAPYSELLFIDRFRDEDRLLGRTGWVLATAQMSLGWLESVGPEAFGVTEEEFRRRSITGRRDP</sequence>
<protein>
    <recommendedName>
        <fullName evidence="1">VPS9 domain-containing protein</fullName>
    </recommendedName>
</protein>
<dbReference type="GO" id="GO:0016192">
    <property type="term" value="P:vesicle-mediated transport"/>
    <property type="evidence" value="ECO:0007669"/>
    <property type="project" value="InterPro"/>
</dbReference>
<dbReference type="AlphaFoldDB" id="A0A5A8BZ45"/>
<dbReference type="Proteomes" id="UP000323011">
    <property type="component" value="Unassembled WGS sequence"/>
</dbReference>
<dbReference type="PANTHER" id="PTHR23101">
    <property type="entry name" value="RAB GDP/GTP EXCHANGE FACTOR"/>
    <property type="match status" value="1"/>
</dbReference>
<proteinExistence type="predicted"/>
<dbReference type="Pfam" id="PF02204">
    <property type="entry name" value="VPS9"/>
    <property type="match status" value="1"/>
</dbReference>
<evidence type="ECO:0000313" key="2">
    <source>
        <dbReference type="EMBL" id="KAA0145675.1"/>
    </source>
</evidence>
<dbReference type="EMBL" id="VLTM01000242">
    <property type="protein sequence ID" value="KAA0145675.1"/>
    <property type="molecule type" value="Genomic_DNA"/>
</dbReference>